<evidence type="ECO:0000256" key="10">
    <source>
        <dbReference type="HAMAP-Rule" id="MF_02019"/>
    </source>
</evidence>
<dbReference type="OrthoDB" id="9801978at2"/>
<dbReference type="InterPro" id="IPR036615">
    <property type="entry name" value="Mur_ligase_C_dom_sf"/>
</dbReference>
<keyword evidence="4 10" id="KW-0547">Nucleotide-binding</keyword>
<evidence type="ECO:0000256" key="9">
    <source>
        <dbReference type="ARBA" id="ARBA00023316"/>
    </source>
</evidence>
<comment type="function">
    <text evidence="10 11">Involved in cell wall formation. Catalyzes the final step in the synthesis of UDP-N-acetylmuramoyl-pentapeptide, the precursor of murein.</text>
</comment>
<dbReference type="GO" id="GO:0005524">
    <property type="term" value="F:ATP binding"/>
    <property type="evidence" value="ECO:0007669"/>
    <property type="project" value="UniProtKB-UniRule"/>
</dbReference>
<evidence type="ECO:0000259" key="13">
    <source>
        <dbReference type="Pfam" id="PF02875"/>
    </source>
</evidence>
<dbReference type="PANTHER" id="PTHR43024:SF1">
    <property type="entry name" value="UDP-N-ACETYLMURAMOYL-TRIPEPTIDE--D-ALANYL-D-ALANINE LIGASE"/>
    <property type="match status" value="1"/>
</dbReference>
<dbReference type="InterPro" id="IPR000713">
    <property type="entry name" value="Mur_ligase_N"/>
</dbReference>
<dbReference type="Proteomes" id="UP000242469">
    <property type="component" value="Unassembled WGS sequence"/>
</dbReference>
<gene>
    <name evidence="10" type="primary">murF</name>
    <name evidence="15" type="ORF">SAMN02745729_11461</name>
</gene>
<dbReference type="Pfam" id="PF02875">
    <property type="entry name" value="Mur_ligase_C"/>
    <property type="match status" value="1"/>
</dbReference>
<evidence type="ECO:0000256" key="3">
    <source>
        <dbReference type="ARBA" id="ARBA00022618"/>
    </source>
</evidence>
<reference evidence="16" key="1">
    <citation type="submission" date="2016-10" db="EMBL/GenBank/DDBJ databases">
        <authorList>
            <person name="Varghese N."/>
            <person name="Submissions S."/>
        </authorList>
    </citation>
    <scope>NUCLEOTIDE SEQUENCE [LARGE SCALE GENOMIC DNA]</scope>
    <source>
        <strain evidence="16">DSM 11526</strain>
    </source>
</reference>
<dbReference type="GO" id="GO:0005737">
    <property type="term" value="C:cytoplasm"/>
    <property type="evidence" value="ECO:0007669"/>
    <property type="project" value="UniProtKB-SubCell"/>
</dbReference>
<dbReference type="Pfam" id="PF08245">
    <property type="entry name" value="Mur_ligase_M"/>
    <property type="match status" value="1"/>
</dbReference>
<evidence type="ECO:0000313" key="16">
    <source>
        <dbReference type="Proteomes" id="UP000242469"/>
    </source>
</evidence>
<keyword evidence="2 10" id="KW-0436">Ligase</keyword>
<dbReference type="InterPro" id="IPR036565">
    <property type="entry name" value="Mur-like_cat_sf"/>
</dbReference>
<dbReference type="GO" id="GO:0009252">
    <property type="term" value="P:peptidoglycan biosynthetic process"/>
    <property type="evidence" value="ECO:0007669"/>
    <property type="project" value="UniProtKB-UniRule"/>
</dbReference>
<dbReference type="Gene3D" id="3.40.1190.10">
    <property type="entry name" value="Mur-like, catalytic domain"/>
    <property type="match status" value="1"/>
</dbReference>
<evidence type="ECO:0000256" key="11">
    <source>
        <dbReference type="RuleBase" id="RU004136"/>
    </source>
</evidence>
<dbReference type="AlphaFoldDB" id="A0A1H4G615"/>
<proteinExistence type="inferred from homology"/>
<keyword evidence="7 10" id="KW-0573">Peptidoglycan synthesis</keyword>
<dbReference type="SUPFAM" id="SSF53623">
    <property type="entry name" value="MurD-like peptide ligases, catalytic domain"/>
    <property type="match status" value="1"/>
</dbReference>
<feature type="domain" description="Mur ligase N-terminal catalytic" evidence="12">
    <location>
        <begin position="27"/>
        <end position="80"/>
    </location>
</feature>
<organism evidence="15 16">
    <name type="scientific">Marinobacterium iners DSM 11526</name>
    <dbReference type="NCBI Taxonomy" id="1122198"/>
    <lineage>
        <taxon>Bacteria</taxon>
        <taxon>Pseudomonadati</taxon>
        <taxon>Pseudomonadota</taxon>
        <taxon>Gammaproteobacteria</taxon>
        <taxon>Oceanospirillales</taxon>
        <taxon>Oceanospirillaceae</taxon>
        <taxon>Marinobacterium</taxon>
    </lineage>
</organism>
<evidence type="ECO:0000256" key="8">
    <source>
        <dbReference type="ARBA" id="ARBA00023306"/>
    </source>
</evidence>
<dbReference type="NCBIfam" id="TIGR01143">
    <property type="entry name" value="murF"/>
    <property type="match status" value="1"/>
</dbReference>
<evidence type="ECO:0000256" key="6">
    <source>
        <dbReference type="ARBA" id="ARBA00022960"/>
    </source>
</evidence>
<evidence type="ECO:0000313" key="15">
    <source>
        <dbReference type="EMBL" id="SEB05045.1"/>
    </source>
</evidence>
<dbReference type="GO" id="GO:0051301">
    <property type="term" value="P:cell division"/>
    <property type="evidence" value="ECO:0007669"/>
    <property type="project" value="UniProtKB-KW"/>
</dbReference>
<keyword evidence="9 10" id="KW-0961">Cell wall biogenesis/degradation</keyword>
<dbReference type="SUPFAM" id="SSF63418">
    <property type="entry name" value="MurE/MurF N-terminal domain"/>
    <property type="match status" value="1"/>
</dbReference>
<comment type="subcellular location">
    <subcellularLocation>
        <location evidence="10 11">Cytoplasm</location>
    </subcellularLocation>
</comment>
<dbReference type="EC" id="6.3.2.10" evidence="10 11"/>
<feature type="domain" description="Mur ligase C-terminal" evidence="13">
    <location>
        <begin position="319"/>
        <end position="441"/>
    </location>
</feature>
<accession>A0A1H4G615</accession>
<keyword evidence="3 10" id="KW-0132">Cell division</keyword>
<comment type="similarity">
    <text evidence="10">Belongs to the MurCDEF family. MurF subfamily.</text>
</comment>
<evidence type="ECO:0000259" key="14">
    <source>
        <dbReference type="Pfam" id="PF08245"/>
    </source>
</evidence>
<dbReference type="InterPro" id="IPR013221">
    <property type="entry name" value="Mur_ligase_cen"/>
</dbReference>
<keyword evidence="16" id="KW-1185">Reference proteome</keyword>
<dbReference type="SUPFAM" id="SSF53244">
    <property type="entry name" value="MurD-like peptide ligases, peptide-binding domain"/>
    <property type="match status" value="1"/>
</dbReference>
<dbReference type="GO" id="GO:0071555">
    <property type="term" value="P:cell wall organization"/>
    <property type="evidence" value="ECO:0007669"/>
    <property type="project" value="UniProtKB-KW"/>
</dbReference>
<dbReference type="EMBL" id="FNRJ01000014">
    <property type="protein sequence ID" value="SEB05045.1"/>
    <property type="molecule type" value="Genomic_DNA"/>
</dbReference>
<evidence type="ECO:0000256" key="2">
    <source>
        <dbReference type="ARBA" id="ARBA00022598"/>
    </source>
</evidence>
<dbReference type="InterPro" id="IPR035911">
    <property type="entry name" value="MurE/MurF_N"/>
</dbReference>
<dbReference type="GO" id="GO:0047480">
    <property type="term" value="F:UDP-N-acetylmuramoyl-tripeptide-D-alanyl-D-alanine ligase activity"/>
    <property type="evidence" value="ECO:0007669"/>
    <property type="project" value="UniProtKB-UniRule"/>
</dbReference>
<keyword evidence="1 10" id="KW-0963">Cytoplasm</keyword>
<dbReference type="STRING" id="1122198.SAMN02745729_11461"/>
<keyword evidence="8 10" id="KW-0131">Cell cycle</keyword>
<feature type="binding site" evidence="10">
    <location>
        <begin position="108"/>
        <end position="114"/>
    </location>
    <ligand>
        <name>ATP</name>
        <dbReference type="ChEBI" id="CHEBI:30616"/>
    </ligand>
</feature>
<evidence type="ECO:0000256" key="4">
    <source>
        <dbReference type="ARBA" id="ARBA00022741"/>
    </source>
</evidence>
<dbReference type="Gene3D" id="3.90.190.20">
    <property type="entry name" value="Mur ligase, C-terminal domain"/>
    <property type="match status" value="1"/>
</dbReference>
<dbReference type="Gene3D" id="3.40.1390.10">
    <property type="entry name" value="MurE/MurF, N-terminal domain"/>
    <property type="match status" value="1"/>
</dbReference>
<dbReference type="Pfam" id="PF01225">
    <property type="entry name" value="Mur_ligase"/>
    <property type="match status" value="1"/>
</dbReference>
<sequence>MMRAFELDELKQVLGAHLQGENRTVARVVTDSRQLQSGDLFVALKGPNFDGHDFVGAAELKGAEAVVVSQLMNTTLPQLVVTDTLKALGQLGGYNRSLFRAPVFAVTGSGGKTTVKEMLARLLATSGKVLATRGNLNNEIGAPLTLLELSPEHEAAVIELGASAQGEIARTTAMTRPDVAILNNAMGAHLEGFGGLEGVVRAKGEIFEGLPEGGVGVVNLDSPHASAWIERLQRLKRRMISFGVENGAADVSASKLEMNADGSWRFVLDDGTEQLPVSLKLLGRHNVANATAAAAAWVAAGRPLSKIAGVLDQCRSVAGRLSPHRLDSGALVIDDSYNANADAVKAAIDLLAQLPGHRVLVLGDMAELGEQSKQLHAEVGRYAAERDIDQLLVTGPAMRAAANAYAAIRQGAEHFATQTQLITHIQALPQEQLTLLVKGSRSAAMDRVVAALLKGDN</sequence>
<comment type="catalytic activity">
    <reaction evidence="10 11">
        <text>D-alanyl-D-alanine + UDP-N-acetyl-alpha-D-muramoyl-L-alanyl-gamma-D-glutamyl-meso-2,6-diaminopimelate + ATP = UDP-N-acetyl-alpha-D-muramoyl-L-alanyl-gamma-D-glutamyl-meso-2,6-diaminopimeloyl-D-alanyl-D-alanine + ADP + phosphate + H(+)</text>
        <dbReference type="Rhea" id="RHEA:28374"/>
        <dbReference type="ChEBI" id="CHEBI:15378"/>
        <dbReference type="ChEBI" id="CHEBI:30616"/>
        <dbReference type="ChEBI" id="CHEBI:43474"/>
        <dbReference type="ChEBI" id="CHEBI:57822"/>
        <dbReference type="ChEBI" id="CHEBI:61386"/>
        <dbReference type="ChEBI" id="CHEBI:83905"/>
        <dbReference type="ChEBI" id="CHEBI:456216"/>
        <dbReference type="EC" id="6.3.2.10"/>
    </reaction>
</comment>
<protein>
    <recommendedName>
        <fullName evidence="10 11">UDP-N-acetylmuramoyl-tripeptide--D-alanyl-D-alanine ligase</fullName>
        <ecNumber evidence="10 11">6.3.2.10</ecNumber>
    </recommendedName>
    <alternativeName>
        <fullName evidence="10">D-alanyl-D-alanine-adding enzyme</fullName>
    </alternativeName>
</protein>
<dbReference type="UniPathway" id="UPA00219"/>
<dbReference type="PANTHER" id="PTHR43024">
    <property type="entry name" value="UDP-N-ACETYLMURAMOYL-TRIPEPTIDE--D-ALANYL-D-ALANINE LIGASE"/>
    <property type="match status" value="1"/>
</dbReference>
<feature type="domain" description="Mur ligase central" evidence="14">
    <location>
        <begin position="106"/>
        <end position="296"/>
    </location>
</feature>
<dbReference type="GO" id="GO:0008360">
    <property type="term" value="P:regulation of cell shape"/>
    <property type="evidence" value="ECO:0007669"/>
    <property type="project" value="UniProtKB-KW"/>
</dbReference>
<comment type="pathway">
    <text evidence="10 11">Cell wall biogenesis; peptidoglycan biosynthesis.</text>
</comment>
<keyword evidence="5 10" id="KW-0067">ATP-binding</keyword>
<evidence type="ECO:0000256" key="5">
    <source>
        <dbReference type="ARBA" id="ARBA00022840"/>
    </source>
</evidence>
<evidence type="ECO:0000256" key="7">
    <source>
        <dbReference type="ARBA" id="ARBA00022984"/>
    </source>
</evidence>
<dbReference type="InterPro" id="IPR004101">
    <property type="entry name" value="Mur_ligase_C"/>
</dbReference>
<dbReference type="HAMAP" id="MF_02019">
    <property type="entry name" value="MurF"/>
    <property type="match status" value="1"/>
</dbReference>
<dbReference type="RefSeq" id="WP_091827413.1">
    <property type="nucleotide sequence ID" value="NZ_FNRJ01000014.1"/>
</dbReference>
<dbReference type="InterPro" id="IPR051046">
    <property type="entry name" value="MurCDEF_CellWall_CoF430Synth"/>
</dbReference>
<dbReference type="InterPro" id="IPR005863">
    <property type="entry name" value="UDP-N-AcMur_synth"/>
</dbReference>
<keyword evidence="6 10" id="KW-0133">Cell shape</keyword>
<evidence type="ECO:0000259" key="12">
    <source>
        <dbReference type="Pfam" id="PF01225"/>
    </source>
</evidence>
<name>A0A1H4G615_9GAMM</name>
<evidence type="ECO:0000256" key="1">
    <source>
        <dbReference type="ARBA" id="ARBA00022490"/>
    </source>
</evidence>
<dbReference type="GO" id="GO:0008766">
    <property type="term" value="F:UDP-N-acetylmuramoylalanyl-D-glutamyl-2,6-diaminopimelate-D-alanyl-D-alanine ligase activity"/>
    <property type="evidence" value="ECO:0007669"/>
    <property type="project" value="RHEA"/>
</dbReference>